<keyword evidence="8" id="KW-0408">Iron</keyword>
<organism evidence="19">
    <name type="scientific">Halomonas campaniensis</name>
    <dbReference type="NCBI Taxonomy" id="213554"/>
    <lineage>
        <taxon>Bacteria</taxon>
        <taxon>Pseudomonadati</taxon>
        <taxon>Pseudomonadota</taxon>
        <taxon>Gammaproteobacteria</taxon>
        <taxon>Oceanospirillales</taxon>
        <taxon>Halomonadaceae</taxon>
        <taxon>Halomonas</taxon>
    </lineage>
</organism>
<dbReference type="InterPro" id="IPR000531">
    <property type="entry name" value="Beta-barrel_TonB"/>
</dbReference>
<evidence type="ECO:0000256" key="13">
    <source>
        <dbReference type="ARBA" id="ARBA00023237"/>
    </source>
</evidence>
<dbReference type="PROSITE" id="PS52016">
    <property type="entry name" value="TONB_DEPENDENT_REC_3"/>
    <property type="match status" value="1"/>
</dbReference>
<dbReference type="InterPro" id="IPR010105">
    <property type="entry name" value="TonB_sidphr_rcpt"/>
</dbReference>
<dbReference type="PANTHER" id="PTHR32552">
    <property type="entry name" value="FERRICHROME IRON RECEPTOR-RELATED"/>
    <property type="match status" value="1"/>
</dbReference>
<dbReference type="Pfam" id="PF00593">
    <property type="entry name" value="TonB_dep_Rec_b-barrel"/>
    <property type="match status" value="1"/>
</dbReference>
<feature type="chain" id="PRO_5017560554" evidence="16">
    <location>
        <begin position="23"/>
        <end position="720"/>
    </location>
</feature>
<proteinExistence type="inferred from homology"/>
<dbReference type="InterPro" id="IPR036942">
    <property type="entry name" value="Beta-barrel_TonB_sf"/>
</dbReference>
<keyword evidence="9" id="KW-0406">Ion transport</keyword>
<evidence type="ECO:0000256" key="15">
    <source>
        <dbReference type="RuleBase" id="RU003357"/>
    </source>
</evidence>
<protein>
    <submittedName>
        <fullName evidence="19">TonB-dependent siderophore receptor</fullName>
    </submittedName>
</protein>
<dbReference type="GO" id="GO:0015891">
    <property type="term" value="P:siderophore transport"/>
    <property type="evidence" value="ECO:0007669"/>
    <property type="project" value="InterPro"/>
</dbReference>
<dbReference type="InterPro" id="IPR012910">
    <property type="entry name" value="Plug_dom"/>
</dbReference>
<keyword evidence="12 19" id="KW-0675">Receptor</keyword>
<evidence type="ECO:0000256" key="7">
    <source>
        <dbReference type="ARBA" id="ARBA00022729"/>
    </source>
</evidence>
<dbReference type="Pfam" id="PF07715">
    <property type="entry name" value="Plug"/>
    <property type="match status" value="1"/>
</dbReference>
<evidence type="ECO:0000256" key="1">
    <source>
        <dbReference type="ARBA" id="ARBA00004571"/>
    </source>
</evidence>
<dbReference type="GO" id="GO:0038023">
    <property type="term" value="F:signaling receptor activity"/>
    <property type="evidence" value="ECO:0007669"/>
    <property type="project" value="InterPro"/>
</dbReference>
<evidence type="ECO:0000256" key="2">
    <source>
        <dbReference type="ARBA" id="ARBA00009810"/>
    </source>
</evidence>
<name>A0A3D0KBJ9_9GAMM</name>
<keyword evidence="5" id="KW-0410">Iron transport</keyword>
<gene>
    <name evidence="19" type="ORF">DEO68_00805</name>
</gene>
<evidence type="ECO:0000256" key="16">
    <source>
        <dbReference type="SAM" id="SignalP"/>
    </source>
</evidence>
<feature type="signal peptide" evidence="16">
    <location>
        <begin position="1"/>
        <end position="22"/>
    </location>
</feature>
<evidence type="ECO:0000256" key="10">
    <source>
        <dbReference type="ARBA" id="ARBA00023077"/>
    </source>
</evidence>
<dbReference type="InterPro" id="IPR037066">
    <property type="entry name" value="Plug_dom_sf"/>
</dbReference>
<dbReference type="Gene3D" id="2.40.170.20">
    <property type="entry name" value="TonB-dependent receptor, beta-barrel domain"/>
    <property type="match status" value="1"/>
</dbReference>
<dbReference type="EMBL" id="DOTR01000007">
    <property type="protein sequence ID" value="HCA00735.1"/>
    <property type="molecule type" value="Genomic_DNA"/>
</dbReference>
<keyword evidence="6 14" id="KW-0812">Transmembrane</keyword>
<dbReference type="SUPFAM" id="SSF56935">
    <property type="entry name" value="Porins"/>
    <property type="match status" value="1"/>
</dbReference>
<dbReference type="GO" id="GO:0009279">
    <property type="term" value="C:cell outer membrane"/>
    <property type="evidence" value="ECO:0007669"/>
    <property type="project" value="UniProtKB-SubCell"/>
</dbReference>
<evidence type="ECO:0000259" key="17">
    <source>
        <dbReference type="Pfam" id="PF00593"/>
    </source>
</evidence>
<dbReference type="InterPro" id="IPR039426">
    <property type="entry name" value="TonB-dep_rcpt-like"/>
</dbReference>
<dbReference type="FunFam" id="2.170.130.10:FF:000010">
    <property type="entry name" value="Ferripyoverdine receptor"/>
    <property type="match status" value="1"/>
</dbReference>
<feature type="domain" description="TonB-dependent receptor-like beta-barrel" evidence="17">
    <location>
        <begin position="243"/>
        <end position="683"/>
    </location>
</feature>
<keyword evidence="3 14" id="KW-0813">Transport</keyword>
<reference evidence="19" key="1">
    <citation type="journal article" date="2018" name="Nat. Biotechnol.">
        <title>A standardized bacterial taxonomy based on genome phylogeny substantially revises the tree of life.</title>
        <authorList>
            <person name="Parks D.H."/>
            <person name="Chuvochina M."/>
            <person name="Waite D.W."/>
            <person name="Rinke C."/>
            <person name="Skarshewski A."/>
            <person name="Chaumeil P.A."/>
            <person name="Hugenholtz P."/>
        </authorList>
    </citation>
    <scope>NUCLEOTIDE SEQUENCE [LARGE SCALE GENOMIC DNA]</scope>
    <source>
        <strain evidence="19">UBA11284</strain>
    </source>
</reference>
<evidence type="ECO:0000256" key="8">
    <source>
        <dbReference type="ARBA" id="ARBA00023004"/>
    </source>
</evidence>
<comment type="subcellular location">
    <subcellularLocation>
        <location evidence="1 14">Cell outer membrane</location>
        <topology evidence="1 14">Multi-pass membrane protein</topology>
    </subcellularLocation>
</comment>
<evidence type="ECO:0000256" key="11">
    <source>
        <dbReference type="ARBA" id="ARBA00023136"/>
    </source>
</evidence>
<evidence type="ECO:0000256" key="5">
    <source>
        <dbReference type="ARBA" id="ARBA00022496"/>
    </source>
</evidence>
<feature type="domain" description="TonB-dependent receptor plug" evidence="18">
    <location>
        <begin position="64"/>
        <end position="164"/>
    </location>
</feature>
<keyword evidence="4 14" id="KW-1134">Transmembrane beta strand</keyword>
<evidence type="ECO:0000256" key="12">
    <source>
        <dbReference type="ARBA" id="ARBA00023170"/>
    </source>
</evidence>
<keyword evidence="7 16" id="KW-0732">Signal</keyword>
<evidence type="ECO:0000256" key="9">
    <source>
        <dbReference type="ARBA" id="ARBA00023065"/>
    </source>
</evidence>
<evidence type="ECO:0000256" key="4">
    <source>
        <dbReference type="ARBA" id="ARBA00022452"/>
    </source>
</evidence>
<evidence type="ECO:0000256" key="6">
    <source>
        <dbReference type="ARBA" id="ARBA00022692"/>
    </source>
</evidence>
<evidence type="ECO:0000256" key="14">
    <source>
        <dbReference type="PROSITE-ProRule" id="PRU01360"/>
    </source>
</evidence>
<dbReference type="AlphaFoldDB" id="A0A3D0KBJ9"/>
<comment type="caution">
    <text evidence="19">The sequence shown here is derived from an EMBL/GenBank/DDBJ whole genome shotgun (WGS) entry which is preliminary data.</text>
</comment>
<keyword evidence="13 14" id="KW-0998">Cell outer membrane</keyword>
<dbReference type="NCBIfam" id="TIGR01783">
    <property type="entry name" value="TonB-siderophor"/>
    <property type="match status" value="1"/>
</dbReference>
<dbReference type="PANTHER" id="PTHR32552:SF74">
    <property type="entry name" value="HYDROXAMATE SIDEROPHORE RECEPTOR FHUE"/>
    <property type="match status" value="1"/>
</dbReference>
<dbReference type="CDD" id="cd01347">
    <property type="entry name" value="ligand_gated_channel"/>
    <property type="match status" value="1"/>
</dbReference>
<keyword evidence="10 15" id="KW-0798">TonB box</keyword>
<evidence type="ECO:0000313" key="19">
    <source>
        <dbReference type="EMBL" id="HCA00735.1"/>
    </source>
</evidence>
<dbReference type="Gene3D" id="2.170.130.10">
    <property type="entry name" value="TonB-dependent receptor, plug domain"/>
    <property type="match status" value="1"/>
</dbReference>
<comment type="similarity">
    <text evidence="2 14 15">Belongs to the TonB-dependent receptor family.</text>
</comment>
<dbReference type="GO" id="GO:0015344">
    <property type="term" value="F:siderophore uptake transmembrane transporter activity"/>
    <property type="evidence" value="ECO:0007669"/>
    <property type="project" value="TreeGrafter"/>
</dbReference>
<sequence>MPLLYRSTCTALILAYPLLAFAEAPDETLDNLLVTGERLSTSSEGTQRYTVPASRSAVGLSLTPRETPQSTSVITRQHIDDRAAQTGGDVLAQVPGVSPSRADSNRISYAARGFSIRSVQFDGLSIPLSGFWNFGDTDWDAAIYDRVEVVRGATGLLTGAGEPSASVNFIRKRPLSEAAASVSAGLGRWDRRRITADVSVPLSSNGTTGARFVVAKGQNDSFISHLEDDHETLYGVISSELTPATQLTVGVEYQHNETLGAGASVPAFYADGSRTDFDRSASNNTDWSTFYNETTRVFADLSHQLDNGWTLRAAVSHNDGNYGLEYLYRGGFPDRETGLGMSSSFLNYRGNRTQQTVNVTAEGDFSLFGRQHELGFGWMHNEDDFEIKLATPVGTPPSAGSYLNWRDSVVAKPQWGQFNSSDNMQVTQSGGFMVSRFSLSDPLNLILGARLSDWELDQTYYGSERQYRYSNEITPYAGIIYDINDYTSVYASYTEIFQSQNARRENGSLLDPIQGRSYELGAKATLLNGHLDSSIALFRTEQNGVAEAIPGVDVIGQPGTSAHRSVDGNQVNGVEVELIGEVASGWNVSASYALANAENSDGERTNTTHPRQQVKLFTTYQLPGAWSGLTLGGGARWQSDIWRNTSSPNGQVKVGQDAYAVADLMARYRFNDQLSAQLNINNVFDQDYYEQIGFYSQYWLGEPRSAAMSINWDWIGSEGS</sequence>
<keyword evidence="11 14" id="KW-0472">Membrane</keyword>
<evidence type="ECO:0000256" key="3">
    <source>
        <dbReference type="ARBA" id="ARBA00022448"/>
    </source>
</evidence>
<accession>A0A3D0KBJ9</accession>
<evidence type="ECO:0000259" key="18">
    <source>
        <dbReference type="Pfam" id="PF07715"/>
    </source>
</evidence>